<comment type="similarity">
    <text evidence="1">Belongs to the UPF0488 family.</text>
</comment>
<gene>
    <name evidence="3" type="ORF">L345_07912</name>
</gene>
<keyword evidence="4" id="KW-1185">Reference proteome</keyword>
<dbReference type="AlphaFoldDB" id="V8NVN9"/>
<evidence type="ECO:0000313" key="3">
    <source>
        <dbReference type="EMBL" id="ETE66314.1"/>
    </source>
</evidence>
<dbReference type="OrthoDB" id="20277at2759"/>
<feature type="region of interest" description="Disordered" evidence="2">
    <location>
        <begin position="19"/>
        <end position="38"/>
    </location>
</feature>
<dbReference type="EMBL" id="AZIM01001595">
    <property type="protein sequence ID" value="ETE66314.1"/>
    <property type="molecule type" value="Genomic_DNA"/>
</dbReference>
<organism evidence="3 4">
    <name type="scientific">Ophiophagus hannah</name>
    <name type="common">King cobra</name>
    <name type="synonym">Naja hannah</name>
    <dbReference type="NCBI Taxonomy" id="8665"/>
    <lineage>
        <taxon>Eukaryota</taxon>
        <taxon>Metazoa</taxon>
        <taxon>Chordata</taxon>
        <taxon>Craniata</taxon>
        <taxon>Vertebrata</taxon>
        <taxon>Euteleostomi</taxon>
        <taxon>Lepidosauria</taxon>
        <taxon>Squamata</taxon>
        <taxon>Bifurcata</taxon>
        <taxon>Unidentata</taxon>
        <taxon>Episquamata</taxon>
        <taxon>Toxicofera</taxon>
        <taxon>Serpentes</taxon>
        <taxon>Colubroidea</taxon>
        <taxon>Elapidae</taxon>
        <taxon>Elapinae</taxon>
        <taxon>Ophiophagus</taxon>
    </lineage>
</organism>
<reference evidence="3 4" key="1">
    <citation type="journal article" date="2013" name="Proc. Natl. Acad. Sci. U.S.A.">
        <title>The king cobra genome reveals dynamic gene evolution and adaptation in the snake venom system.</title>
        <authorList>
            <person name="Vonk F.J."/>
            <person name="Casewell N.R."/>
            <person name="Henkel C.V."/>
            <person name="Heimberg A.M."/>
            <person name="Jansen H.J."/>
            <person name="McCleary R.J."/>
            <person name="Kerkkamp H.M."/>
            <person name="Vos R.A."/>
            <person name="Guerreiro I."/>
            <person name="Calvete J.J."/>
            <person name="Wuster W."/>
            <person name="Woods A.E."/>
            <person name="Logan J.M."/>
            <person name="Harrison R.A."/>
            <person name="Castoe T.A."/>
            <person name="de Koning A.P."/>
            <person name="Pollock D.D."/>
            <person name="Yandell M."/>
            <person name="Calderon D."/>
            <person name="Renjifo C."/>
            <person name="Currier R.B."/>
            <person name="Salgado D."/>
            <person name="Pla D."/>
            <person name="Sanz L."/>
            <person name="Hyder A.S."/>
            <person name="Ribeiro J.M."/>
            <person name="Arntzen J.W."/>
            <person name="van den Thillart G.E."/>
            <person name="Boetzer M."/>
            <person name="Pirovano W."/>
            <person name="Dirks R.P."/>
            <person name="Spaink H.P."/>
            <person name="Duboule D."/>
            <person name="McGlinn E."/>
            <person name="Kini R.M."/>
            <person name="Richardson M.K."/>
        </authorList>
    </citation>
    <scope>NUCLEOTIDE SEQUENCE</scope>
    <source>
        <tissue evidence="3">Blood</tissue>
    </source>
</reference>
<dbReference type="Pfam" id="PF15393">
    <property type="entry name" value="DUF4615"/>
    <property type="match status" value="1"/>
</dbReference>
<proteinExistence type="inferred from homology"/>
<dbReference type="PANTHER" id="PTHR13602:SF2">
    <property type="entry name" value="UPF0488 PROTEIN C8ORF33"/>
    <property type="match status" value="1"/>
</dbReference>
<feature type="non-terminal residue" evidence="3">
    <location>
        <position position="1"/>
    </location>
</feature>
<accession>V8NVN9</accession>
<sequence length="170" mass="19480">RTLPFPVSSTAKGATLPLRVSCSSSSSDSDSDKGRTLEDFQDHPSWILECPLRNGKRSFLWGEGGCHKEERRVKLFSKAPEGQARHNGWKLNKERFNLEIRRNFPTEAVRAIKTLRSKKAVLAKKRQVMRLMFGDYRAKMVEEKQKQLKLLQAEREREGLVQGHPAGFDD</sequence>
<name>V8NVN9_OPHHA</name>
<evidence type="ECO:0000313" key="4">
    <source>
        <dbReference type="Proteomes" id="UP000018936"/>
    </source>
</evidence>
<dbReference type="Proteomes" id="UP000018936">
    <property type="component" value="Unassembled WGS sequence"/>
</dbReference>
<protein>
    <submittedName>
        <fullName evidence="3">Uncharacterized protein</fullName>
    </submittedName>
</protein>
<dbReference type="PANTHER" id="PTHR13602">
    <property type="entry name" value="UPF0488 PROTEIN C8ORF33"/>
    <property type="match status" value="1"/>
</dbReference>
<feature type="non-terminal residue" evidence="3">
    <location>
        <position position="170"/>
    </location>
</feature>
<evidence type="ECO:0000256" key="1">
    <source>
        <dbReference type="ARBA" id="ARBA00005707"/>
    </source>
</evidence>
<evidence type="ECO:0000256" key="2">
    <source>
        <dbReference type="SAM" id="MobiDB-lite"/>
    </source>
</evidence>
<comment type="caution">
    <text evidence="3">The sequence shown here is derived from an EMBL/GenBank/DDBJ whole genome shotgun (WGS) entry which is preliminary data.</text>
</comment>
<dbReference type="InterPro" id="IPR029274">
    <property type="entry name" value="DUF4615"/>
</dbReference>